<protein>
    <submittedName>
        <fullName evidence="1">Uncharacterized protein</fullName>
    </submittedName>
</protein>
<organism evidence="1 2">
    <name type="scientific">Microtetraspora glauca</name>
    <dbReference type="NCBI Taxonomy" id="1996"/>
    <lineage>
        <taxon>Bacteria</taxon>
        <taxon>Bacillati</taxon>
        <taxon>Actinomycetota</taxon>
        <taxon>Actinomycetes</taxon>
        <taxon>Streptosporangiales</taxon>
        <taxon>Streptosporangiaceae</taxon>
        <taxon>Microtetraspora</taxon>
    </lineage>
</organism>
<dbReference type="Proteomes" id="UP001551675">
    <property type="component" value="Unassembled WGS sequence"/>
</dbReference>
<accession>A0ABV3GM18</accession>
<evidence type="ECO:0000313" key="2">
    <source>
        <dbReference type="Proteomes" id="UP001551675"/>
    </source>
</evidence>
<dbReference type="EMBL" id="JBFALK010000016">
    <property type="protein sequence ID" value="MEV0972342.1"/>
    <property type="molecule type" value="Genomic_DNA"/>
</dbReference>
<evidence type="ECO:0000313" key="1">
    <source>
        <dbReference type="EMBL" id="MEV0972342.1"/>
    </source>
</evidence>
<reference evidence="1 2" key="1">
    <citation type="submission" date="2024-06" db="EMBL/GenBank/DDBJ databases">
        <title>The Natural Products Discovery Center: Release of the First 8490 Sequenced Strains for Exploring Actinobacteria Biosynthetic Diversity.</title>
        <authorList>
            <person name="Kalkreuter E."/>
            <person name="Kautsar S.A."/>
            <person name="Yang D."/>
            <person name="Bader C.D."/>
            <person name="Teijaro C.N."/>
            <person name="Fluegel L."/>
            <person name="Davis C.M."/>
            <person name="Simpson J.R."/>
            <person name="Lauterbach L."/>
            <person name="Steele A.D."/>
            <person name="Gui C."/>
            <person name="Meng S."/>
            <person name="Li G."/>
            <person name="Viehrig K."/>
            <person name="Ye F."/>
            <person name="Su P."/>
            <person name="Kiefer A.F."/>
            <person name="Nichols A."/>
            <person name="Cepeda A.J."/>
            <person name="Yan W."/>
            <person name="Fan B."/>
            <person name="Jiang Y."/>
            <person name="Adhikari A."/>
            <person name="Zheng C.-J."/>
            <person name="Schuster L."/>
            <person name="Cowan T.M."/>
            <person name="Smanski M.J."/>
            <person name="Chevrette M.G."/>
            <person name="De Carvalho L.P.S."/>
            <person name="Shen B."/>
        </authorList>
    </citation>
    <scope>NUCLEOTIDE SEQUENCE [LARGE SCALE GENOMIC DNA]</scope>
    <source>
        <strain evidence="1 2">NPDC050100</strain>
    </source>
</reference>
<proteinExistence type="predicted"/>
<sequence>MHLLAALAIGYDEARLPGGVDITGWRAEIERTRSMDPAQARREIDAVRSVPVPAQGRAFVTVR</sequence>
<dbReference type="RefSeq" id="WP_061252729.1">
    <property type="nucleotide sequence ID" value="NZ_JBFALK010000016.1"/>
</dbReference>
<comment type="caution">
    <text evidence="1">The sequence shown here is derived from an EMBL/GenBank/DDBJ whole genome shotgun (WGS) entry which is preliminary data.</text>
</comment>
<gene>
    <name evidence="1" type="ORF">AB0I59_27390</name>
</gene>
<keyword evidence="2" id="KW-1185">Reference proteome</keyword>
<name>A0ABV3GM18_MICGL</name>